<evidence type="ECO:0008006" key="3">
    <source>
        <dbReference type="Google" id="ProtNLM"/>
    </source>
</evidence>
<dbReference type="Gene3D" id="3.30.1490.480">
    <property type="entry name" value="Endolytic murein transglycosylase"/>
    <property type="match status" value="1"/>
</dbReference>
<dbReference type="STRING" id="1679170.AC625_19315"/>
<protein>
    <recommendedName>
        <fullName evidence="3">Aminodeoxychorismate lyase</fullName>
    </recommendedName>
</protein>
<evidence type="ECO:0000313" key="2">
    <source>
        <dbReference type="Proteomes" id="UP000037146"/>
    </source>
</evidence>
<accession>A0A0K9GXN9</accession>
<dbReference type="OrthoDB" id="2942983at2"/>
<dbReference type="AlphaFoldDB" id="A0A0K9GXN9"/>
<dbReference type="PATRIC" id="fig|1679170.3.peg.4385"/>
<evidence type="ECO:0000313" key="1">
    <source>
        <dbReference type="EMBL" id="KMY51423.1"/>
    </source>
</evidence>
<gene>
    <name evidence="1" type="ORF">AC625_19315</name>
</gene>
<keyword evidence="2" id="KW-1185">Reference proteome</keyword>
<dbReference type="Proteomes" id="UP000037146">
    <property type="component" value="Unassembled WGS sequence"/>
</dbReference>
<comment type="caution">
    <text evidence="1">The sequence shown here is derived from an EMBL/GenBank/DDBJ whole genome shotgun (WGS) entry which is preliminary data.</text>
</comment>
<organism evidence="1 2">
    <name type="scientific">Peribacillus loiseleuriae</name>
    <dbReference type="NCBI Taxonomy" id="1679170"/>
    <lineage>
        <taxon>Bacteria</taxon>
        <taxon>Bacillati</taxon>
        <taxon>Bacillota</taxon>
        <taxon>Bacilli</taxon>
        <taxon>Bacillales</taxon>
        <taxon>Bacillaceae</taxon>
        <taxon>Peribacillus</taxon>
    </lineage>
</organism>
<name>A0A0K9GXN9_9BACI</name>
<sequence length="156" mass="17182">MKAQIMRSFAGGLLLATSICGAVYLLGSSKTTQTAVKPSEDEMVHLLTSEGYIIHTEDEWNEAVAANTAPKENTKKETSEDVPQKEKVVYRTILSVSSGMTSIDIEKILKSTKSIDPTVHFSKEVEKRGLSNKLRPGIYQIDSGMTMEEIIAVIFK</sequence>
<dbReference type="EMBL" id="LFZW01000001">
    <property type="protein sequence ID" value="KMY51423.1"/>
    <property type="molecule type" value="Genomic_DNA"/>
</dbReference>
<reference evidence="2" key="1">
    <citation type="submission" date="2015-07" db="EMBL/GenBank/DDBJ databases">
        <title>Genome sequencing project for genomic taxonomy and phylogenomics of Bacillus-like bacteria.</title>
        <authorList>
            <person name="Liu B."/>
            <person name="Wang J."/>
            <person name="Zhu Y."/>
            <person name="Liu G."/>
            <person name="Chen Q."/>
            <person name="Chen Z."/>
            <person name="Lan J."/>
            <person name="Che J."/>
            <person name="Ge C."/>
            <person name="Shi H."/>
            <person name="Pan Z."/>
            <person name="Liu X."/>
        </authorList>
    </citation>
    <scope>NUCLEOTIDE SEQUENCE [LARGE SCALE GENOMIC DNA]</scope>
    <source>
        <strain evidence="2">FJAT-27997</strain>
    </source>
</reference>
<dbReference type="RefSeq" id="WP_049682772.1">
    <property type="nucleotide sequence ID" value="NZ_LFZW01000001.1"/>
</dbReference>
<proteinExistence type="predicted"/>